<evidence type="ECO:0000256" key="6">
    <source>
        <dbReference type="SAM" id="MobiDB-lite"/>
    </source>
</evidence>
<dbReference type="EMBL" id="LN890952">
    <property type="protein sequence ID" value="CUS15061.1"/>
    <property type="molecule type" value="Genomic_DNA"/>
</dbReference>
<dbReference type="PANTHER" id="PTHR43791">
    <property type="entry name" value="PERMEASE-RELATED"/>
    <property type="match status" value="1"/>
</dbReference>
<feature type="transmembrane region" description="Helical" evidence="7">
    <location>
        <begin position="555"/>
        <end position="576"/>
    </location>
</feature>
<evidence type="ECO:0000256" key="4">
    <source>
        <dbReference type="ARBA" id="ARBA00022989"/>
    </source>
</evidence>
<dbReference type="AlphaFoldDB" id="A0A292Q7K3"/>
<feature type="transmembrane region" description="Helical" evidence="7">
    <location>
        <begin position="489"/>
        <end position="510"/>
    </location>
</feature>
<keyword evidence="5 7" id="KW-0472">Membrane</keyword>
<feature type="transmembrane region" description="Helical" evidence="7">
    <location>
        <begin position="522"/>
        <end position="543"/>
    </location>
</feature>
<gene>
    <name evidence="8" type="ORF">GSTUAT00000865001</name>
</gene>
<dbReference type="InterPro" id="IPR036259">
    <property type="entry name" value="MFS_trans_sf"/>
</dbReference>
<evidence type="ECO:0000256" key="7">
    <source>
        <dbReference type="SAM" id="Phobius"/>
    </source>
</evidence>
<keyword evidence="3 7" id="KW-0812">Transmembrane</keyword>
<keyword evidence="2" id="KW-0813">Transport</keyword>
<feature type="transmembrane region" description="Helical" evidence="7">
    <location>
        <begin position="286"/>
        <end position="312"/>
    </location>
</feature>
<keyword evidence="9" id="KW-1185">Reference proteome</keyword>
<reference evidence="8" key="1">
    <citation type="submission" date="2015-10" db="EMBL/GenBank/DDBJ databases">
        <authorList>
            <person name="Regsiter A."/>
            <person name="william w."/>
        </authorList>
    </citation>
    <scope>NUCLEOTIDE SEQUENCE</scope>
    <source>
        <strain evidence="8">Montdore</strain>
    </source>
</reference>
<keyword evidence="4 7" id="KW-1133">Transmembrane helix</keyword>
<dbReference type="GO" id="GO:0022857">
    <property type="term" value="F:transmembrane transporter activity"/>
    <property type="evidence" value="ECO:0007669"/>
    <property type="project" value="InterPro"/>
</dbReference>
<accession>A0A292Q7K3</accession>
<evidence type="ECO:0000256" key="3">
    <source>
        <dbReference type="ARBA" id="ARBA00022692"/>
    </source>
</evidence>
<dbReference type="InterPro" id="IPR011701">
    <property type="entry name" value="MFS"/>
</dbReference>
<feature type="transmembrane region" description="Helical" evidence="7">
    <location>
        <begin position="261"/>
        <end position="280"/>
    </location>
</feature>
<organism evidence="8 9">
    <name type="scientific">Tuber aestivum</name>
    <name type="common">summer truffle</name>
    <dbReference type="NCBI Taxonomy" id="59557"/>
    <lineage>
        <taxon>Eukaryota</taxon>
        <taxon>Fungi</taxon>
        <taxon>Dikarya</taxon>
        <taxon>Ascomycota</taxon>
        <taxon>Pezizomycotina</taxon>
        <taxon>Pezizomycetes</taxon>
        <taxon>Pezizales</taxon>
        <taxon>Tuberaceae</taxon>
        <taxon>Tuber</taxon>
    </lineage>
</organism>
<evidence type="ECO:0000256" key="2">
    <source>
        <dbReference type="ARBA" id="ARBA00022448"/>
    </source>
</evidence>
<evidence type="ECO:0000256" key="1">
    <source>
        <dbReference type="ARBA" id="ARBA00004141"/>
    </source>
</evidence>
<dbReference type="Proteomes" id="UP001412239">
    <property type="component" value="Unassembled WGS sequence"/>
</dbReference>
<evidence type="ECO:0000313" key="9">
    <source>
        <dbReference type="Proteomes" id="UP001412239"/>
    </source>
</evidence>
<evidence type="ECO:0000256" key="5">
    <source>
        <dbReference type="ARBA" id="ARBA00023136"/>
    </source>
</evidence>
<feature type="region of interest" description="Disordered" evidence="6">
    <location>
        <begin position="1"/>
        <end position="28"/>
    </location>
</feature>
<dbReference type="GO" id="GO:0016020">
    <property type="term" value="C:membrane"/>
    <property type="evidence" value="ECO:0007669"/>
    <property type="project" value="UniProtKB-SubCell"/>
</dbReference>
<proteinExistence type="predicted"/>
<dbReference type="Gene3D" id="1.20.1250.20">
    <property type="entry name" value="MFS general substrate transporter like domains"/>
    <property type="match status" value="2"/>
</dbReference>
<feature type="transmembrane region" description="Helical" evidence="7">
    <location>
        <begin position="646"/>
        <end position="667"/>
    </location>
</feature>
<feature type="transmembrane region" description="Helical" evidence="7">
    <location>
        <begin position="379"/>
        <end position="404"/>
    </location>
</feature>
<feature type="transmembrane region" description="Helical" evidence="7">
    <location>
        <begin position="582"/>
        <end position="603"/>
    </location>
</feature>
<evidence type="ECO:0008006" key="10">
    <source>
        <dbReference type="Google" id="ProtNLM"/>
    </source>
</evidence>
<feature type="transmembrane region" description="Helical" evidence="7">
    <location>
        <begin position="615"/>
        <end position="634"/>
    </location>
</feature>
<evidence type="ECO:0000313" key="8">
    <source>
        <dbReference type="EMBL" id="CUS15061.1"/>
    </source>
</evidence>
<sequence>MSFPATQYDPKSLPKHEQDSPQSRAGFRGNHGENVCLSLLSAVTQPTVEVQRPNVSPDPWTLILGHEWTPVAKPQSLNAISSHSLARGCSTKPRFATAGLSSIPSPTSSFPMLGFRYTDRLGGETEQNSQKLVRLNRSAGFFSEPALFQSPSGPSTPLLSPVPTPPPHLFPADDPKPSPMRALTGTIKRRTDIYLLPFLSLIFLLNSLDRSNVGNAETAGFTRHAGLAPEDLNDAVSAFFVAFVLLQPVGAALGKKVGVGRWVGGVMVGWAILTGLNAFVRSRAQLIGLRICIGALEAGFYPATVFYLSLFYTRYEFAQRLGMFYGQYAVAGAFGGLTISQRLVLPPHPHPTILTTPLYSDPEGDITAPSVQEPEHEGWYSYQILFLLEAGLTIVVALTAFFWLPTGPGNAWWLRTATERAWAEKRILIDRAQAENALEEEAGEGLLDESESEDEEAKWRRGSISAKTIGGEPGLNRQDIIAAITDWRVWWLLICNITSSVPGIAFSVFLPLVVKGFGYSTLHANLLTIPPFLCGACSLWYTTYLSDRSRLRLKYILYGLTLSLFSLALLVLLPLTALTPRYFSLCLLLSGTYIASPLTVAWLSNNMETPGKRAVVLGINGWGNVAGVLASWAFRPEWAPGYEKSFIWTMGGVGVAWVGYALFWAVIRGGNGRRGKMGLALVGE</sequence>
<dbReference type="Pfam" id="PF07690">
    <property type="entry name" value="MFS_1"/>
    <property type="match status" value="2"/>
</dbReference>
<dbReference type="PANTHER" id="PTHR43791:SF21">
    <property type="entry name" value="MAJOR FACILITATOR SUPERFAMILY (MFS) PROFILE DOMAIN-CONTAINING PROTEIN"/>
    <property type="match status" value="1"/>
</dbReference>
<dbReference type="SUPFAM" id="SSF103473">
    <property type="entry name" value="MFS general substrate transporter"/>
    <property type="match status" value="1"/>
</dbReference>
<protein>
    <recommendedName>
        <fullName evidence="10">Major facilitator superfamily (MFS) profile domain-containing protein</fullName>
    </recommendedName>
</protein>
<comment type="subcellular location">
    <subcellularLocation>
        <location evidence="1">Membrane</location>
        <topology evidence="1">Multi-pass membrane protein</topology>
    </subcellularLocation>
</comment>
<name>A0A292Q7K3_9PEZI</name>